<dbReference type="RefSeq" id="WP_135614363.1">
    <property type="nucleotide sequence ID" value="NZ_RQFY01000004.1"/>
</dbReference>
<dbReference type="Gene3D" id="3.90.79.10">
    <property type="entry name" value="Nucleoside Triphosphate Pyrophosphohydrolase"/>
    <property type="match status" value="1"/>
</dbReference>
<dbReference type="PROSITE" id="PS51462">
    <property type="entry name" value="NUDIX"/>
    <property type="match status" value="1"/>
</dbReference>
<sequence>MNSISRDSIEAFPQRDALKSFTEISEQDLYLFYSFDLTNSTEFKSKESSRWPEVFNKFYELIELQFKDENKSVHLWKYNGDEVLFYEKIRRASRLFEAPEIALKTLTNVVASLHEIFKELPEIKRISIKGIVWIAPVAKIPKTSIKKAASEVETNYVIYIAAEEQSLTKDFIGPDIDTGFRLGKYVEKGNLAVSAELAYILSYVNPESGIDKSAEIGKYKIISYEVLKGVWGGRAYPIIWYSKDWNSLAGIFEYDDHLSSKLIERIKEKKFESIDILGKILKSANRDYIQNHYLGIIERDKGSITLEKEDATRVISSRLSEVHCVAVVIFNDKVLLAKRVATKRRLPGIWEFGCAQLKFGKSIEECMMVDYKEDFGIEINPSPLRPISTYQITNDDGSIIPGIIFAAVSNSEKLREDSNKKHSEIKWFSNSDIRSLGDQIMVPEAKECIRLAFEAFR</sequence>
<proteinExistence type="predicted"/>
<evidence type="ECO:0000313" key="2">
    <source>
        <dbReference type="EMBL" id="TGL34101.1"/>
    </source>
</evidence>
<dbReference type="Proteomes" id="UP000297871">
    <property type="component" value="Unassembled WGS sequence"/>
</dbReference>
<dbReference type="OrthoDB" id="326253at2"/>
<evidence type="ECO:0000259" key="1">
    <source>
        <dbReference type="PROSITE" id="PS51462"/>
    </source>
</evidence>
<feature type="domain" description="Nudix hydrolase" evidence="1">
    <location>
        <begin position="319"/>
        <end position="455"/>
    </location>
</feature>
<dbReference type="EMBL" id="RQFY01000004">
    <property type="protein sequence ID" value="TGL34101.1"/>
    <property type="molecule type" value="Genomic_DNA"/>
</dbReference>
<keyword evidence="3" id="KW-1185">Reference proteome</keyword>
<protein>
    <recommendedName>
        <fullName evidence="1">Nudix hydrolase domain-containing protein</fullName>
    </recommendedName>
</protein>
<evidence type="ECO:0000313" key="3">
    <source>
        <dbReference type="Proteomes" id="UP000297871"/>
    </source>
</evidence>
<gene>
    <name evidence="2" type="ORF">EHQ52_06140</name>
</gene>
<comment type="caution">
    <text evidence="2">The sequence shown here is derived from an EMBL/GenBank/DDBJ whole genome shotgun (WGS) entry which is preliminary data.</text>
</comment>
<reference evidence="2" key="1">
    <citation type="journal article" date="2019" name="PLoS Negl. Trop. Dis.">
        <title>Revisiting the worldwide diversity of Leptospira species in the environment.</title>
        <authorList>
            <person name="Vincent A.T."/>
            <person name="Schiettekatte O."/>
            <person name="Bourhy P."/>
            <person name="Veyrier F.J."/>
            <person name="Picardeau M."/>
        </authorList>
    </citation>
    <scope>NUCLEOTIDE SEQUENCE [LARGE SCALE GENOMIC DNA]</scope>
    <source>
        <strain evidence="2">201800265</strain>
    </source>
</reference>
<organism evidence="2 3">
    <name type="scientific">Leptospira koniambonensis</name>
    <dbReference type="NCBI Taxonomy" id="2484950"/>
    <lineage>
        <taxon>Bacteria</taxon>
        <taxon>Pseudomonadati</taxon>
        <taxon>Spirochaetota</taxon>
        <taxon>Spirochaetia</taxon>
        <taxon>Leptospirales</taxon>
        <taxon>Leptospiraceae</taxon>
        <taxon>Leptospira</taxon>
    </lineage>
</organism>
<dbReference type="InterPro" id="IPR000086">
    <property type="entry name" value="NUDIX_hydrolase_dom"/>
</dbReference>
<dbReference type="InterPro" id="IPR015797">
    <property type="entry name" value="NUDIX_hydrolase-like_dom_sf"/>
</dbReference>
<accession>A0A4R9J8J1</accession>
<name>A0A4R9J8J1_9LEPT</name>
<dbReference type="SUPFAM" id="SSF55811">
    <property type="entry name" value="Nudix"/>
    <property type="match status" value="1"/>
</dbReference>
<dbReference type="AlphaFoldDB" id="A0A4R9J8J1"/>